<dbReference type="OrthoDB" id="9766564at2"/>
<evidence type="ECO:0000256" key="6">
    <source>
        <dbReference type="ARBA" id="ARBA00023235"/>
    </source>
</evidence>
<accession>A0A0P7BJ76</accession>
<evidence type="ECO:0000256" key="5">
    <source>
        <dbReference type="ARBA" id="ARBA00020555"/>
    </source>
</evidence>
<dbReference type="UniPathway" id="UPA00246"/>
<protein>
    <recommendedName>
        <fullName evidence="5 7">Uronate isomerase</fullName>
        <ecNumber evidence="4 7">5.3.1.12</ecNumber>
    </recommendedName>
    <alternativeName>
        <fullName evidence="7">Glucuronate isomerase</fullName>
    </alternativeName>
    <alternativeName>
        <fullName evidence="7">Uronic isomerase</fullName>
    </alternativeName>
</protein>
<dbReference type="AlphaFoldDB" id="A0A0P7BJ76"/>
<name>A0A0P7BJ76_9BACT</name>
<reference evidence="8 9" key="1">
    <citation type="submission" date="2015-07" db="EMBL/GenBank/DDBJ databases">
        <title>The draft genome sequence of Leadbetterella sp. JN14-9.</title>
        <authorList>
            <person name="Liu Y."/>
            <person name="Du J."/>
            <person name="Shao Z."/>
        </authorList>
    </citation>
    <scope>NUCLEOTIDE SEQUENCE [LARGE SCALE GENOMIC DNA]</scope>
    <source>
        <strain evidence="8 9">JN14-9</strain>
    </source>
</reference>
<dbReference type="STRING" id="1605367.AFM12_15665"/>
<evidence type="ECO:0000256" key="4">
    <source>
        <dbReference type="ARBA" id="ARBA00012546"/>
    </source>
</evidence>
<evidence type="ECO:0000256" key="1">
    <source>
        <dbReference type="ARBA" id="ARBA00001165"/>
    </source>
</evidence>
<dbReference type="Proteomes" id="UP000050454">
    <property type="component" value="Unassembled WGS sequence"/>
</dbReference>
<gene>
    <name evidence="7" type="primary">uxaC</name>
    <name evidence="8" type="ORF">AFM12_15665</name>
</gene>
<dbReference type="EC" id="5.3.1.12" evidence="4 7"/>
<dbReference type="GO" id="GO:0042840">
    <property type="term" value="P:D-glucuronate catabolic process"/>
    <property type="evidence" value="ECO:0007669"/>
    <property type="project" value="TreeGrafter"/>
</dbReference>
<dbReference type="NCBIfam" id="NF002794">
    <property type="entry name" value="PRK02925.1"/>
    <property type="match status" value="1"/>
</dbReference>
<dbReference type="PANTHER" id="PTHR30068">
    <property type="entry name" value="URONATE ISOMERASE"/>
    <property type="match status" value="1"/>
</dbReference>
<comment type="catalytic activity">
    <reaction evidence="1 7">
        <text>D-glucuronate = D-fructuronate</text>
        <dbReference type="Rhea" id="RHEA:13049"/>
        <dbReference type="ChEBI" id="CHEBI:58720"/>
        <dbReference type="ChEBI" id="CHEBI:59863"/>
        <dbReference type="EC" id="5.3.1.12"/>
    </reaction>
</comment>
<dbReference type="RefSeq" id="WP_055149991.1">
    <property type="nucleotide sequence ID" value="NZ_JXSZ01000012.1"/>
</dbReference>
<dbReference type="GO" id="GO:0019698">
    <property type="term" value="P:D-galacturonate catabolic process"/>
    <property type="evidence" value="ECO:0007669"/>
    <property type="project" value="TreeGrafter"/>
</dbReference>
<dbReference type="SUPFAM" id="SSF51556">
    <property type="entry name" value="Metallo-dependent hydrolases"/>
    <property type="match status" value="1"/>
</dbReference>
<dbReference type="Gene3D" id="3.20.20.140">
    <property type="entry name" value="Metal-dependent hydrolases"/>
    <property type="match status" value="1"/>
</dbReference>
<evidence type="ECO:0000256" key="2">
    <source>
        <dbReference type="ARBA" id="ARBA00004892"/>
    </source>
</evidence>
<dbReference type="HAMAP" id="MF_00675">
    <property type="entry name" value="UxaC"/>
    <property type="match status" value="1"/>
</dbReference>
<sequence>MKNFLDENFLLETKTAERLYHEYAKDMPIIDYHNHLPPDQILNNINFKNLTHAWLAGDHYKWRAMRTNGVNEKYCTGEESDYAKFEKWAETVPYTMRNPLYHWTHLELQRYFGIDKILNADTAKGIYDEASEKLQTPDYNVQGLLGMMKVETVCTTDDPLDSLVHHKEYADRTEAGVNMYPAFRPDKFILIENPAFASYIYRLGDIVGFEIKDFESLMKALRSRANFFNANGCRISDHGLEQIYAADFTEEGASKALKKVLAKEAISKEEELEFKSAVLHSLGVMYSELGWVQQFHVGALRNNNLRAMRELGPDTGWDSIGDFAQAQAMSKFLGKLDEYNQLSKTIIYNLNPADNYLIGTMIGNFNDGSVAGKVQFGSGWWFLDQKQGMEDQMNILSNVGLISRFVGMLTDSRSFLSFPRHEYFRRILCNLFGNDIENGELPNDIEWIGKLVQDISYNNTKNYFGF</sequence>
<keyword evidence="6 7" id="KW-0413">Isomerase</keyword>
<dbReference type="InterPro" id="IPR003766">
    <property type="entry name" value="Uronate_isomerase"/>
</dbReference>
<comment type="similarity">
    <text evidence="3 7">Belongs to the metallo-dependent hydrolases superfamily. Uronate isomerase family.</text>
</comment>
<comment type="pathway">
    <text evidence="2 7">Carbohydrate metabolism; pentose and glucuronate interconversion.</text>
</comment>
<dbReference type="InterPro" id="IPR032466">
    <property type="entry name" value="Metal_Hydrolase"/>
</dbReference>
<dbReference type="GO" id="GO:0008880">
    <property type="term" value="F:glucuronate isomerase activity"/>
    <property type="evidence" value="ECO:0007669"/>
    <property type="project" value="UniProtKB-UniRule"/>
</dbReference>
<keyword evidence="9" id="KW-1185">Reference proteome</keyword>
<organism evidence="8 9">
    <name type="scientific">Jiulongibacter sediminis</name>
    <dbReference type="NCBI Taxonomy" id="1605367"/>
    <lineage>
        <taxon>Bacteria</taxon>
        <taxon>Pseudomonadati</taxon>
        <taxon>Bacteroidota</taxon>
        <taxon>Cytophagia</taxon>
        <taxon>Cytophagales</taxon>
        <taxon>Leadbetterellaceae</taxon>
        <taxon>Jiulongibacter</taxon>
    </lineage>
</organism>
<proteinExistence type="inferred from homology"/>
<evidence type="ECO:0000313" key="8">
    <source>
        <dbReference type="EMBL" id="KPM47237.1"/>
    </source>
</evidence>
<dbReference type="PANTHER" id="PTHR30068:SF4">
    <property type="entry name" value="URONATE ISOMERASE"/>
    <property type="match status" value="1"/>
</dbReference>
<dbReference type="Gene3D" id="1.10.2020.10">
    <property type="entry name" value="uronate isomerase, domain 2, chain A"/>
    <property type="match status" value="1"/>
</dbReference>
<dbReference type="Pfam" id="PF02614">
    <property type="entry name" value="UxaC"/>
    <property type="match status" value="1"/>
</dbReference>
<evidence type="ECO:0000313" key="9">
    <source>
        <dbReference type="Proteomes" id="UP000050454"/>
    </source>
</evidence>
<evidence type="ECO:0000256" key="3">
    <source>
        <dbReference type="ARBA" id="ARBA00008397"/>
    </source>
</evidence>
<dbReference type="EMBL" id="LGTQ01000012">
    <property type="protein sequence ID" value="KPM47237.1"/>
    <property type="molecule type" value="Genomic_DNA"/>
</dbReference>
<evidence type="ECO:0000256" key="7">
    <source>
        <dbReference type="HAMAP-Rule" id="MF_00675"/>
    </source>
</evidence>
<dbReference type="PATRIC" id="fig|1605367.3.peg.558"/>
<comment type="caution">
    <text evidence="8">The sequence shown here is derived from an EMBL/GenBank/DDBJ whole genome shotgun (WGS) entry which is preliminary data.</text>
</comment>
<comment type="catalytic activity">
    <reaction evidence="7">
        <text>aldehydo-D-galacturonate = keto-D-tagaturonate</text>
        <dbReference type="Rhea" id="RHEA:27702"/>
        <dbReference type="ChEBI" id="CHEBI:12952"/>
        <dbReference type="ChEBI" id="CHEBI:17886"/>
    </reaction>
</comment>